<dbReference type="InterPro" id="IPR009003">
    <property type="entry name" value="Peptidase_S1_PA"/>
</dbReference>
<dbReference type="Pfam" id="PF00089">
    <property type="entry name" value="Trypsin"/>
    <property type="match status" value="1"/>
</dbReference>
<keyword evidence="4" id="KW-0378">Hydrolase</keyword>
<gene>
    <name evidence="4" type="ORF">BLA29_003534</name>
</gene>
<protein>
    <submittedName>
        <fullName evidence="4">Group 3 mite allergen-like protein (Serine protease)</fullName>
    </submittedName>
</protein>
<feature type="chain" id="PRO_5013209111" evidence="2">
    <location>
        <begin position="17"/>
        <end position="378"/>
    </location>
</feature>
<organism evidence="4 5">
    <name type="scientific">Euroglyphus maynei</name>
    <name type="common">Mayne's house dust mite</name>
    <dbReference type="NCBI Taxonomy" id="6958"/>
    <lineage>
        <taxon>Eukaryota</taxon>
        <taxon>Metazoa</taxon>
        <taxon>Ecdysozoa</taxon>
        <taxon>Arthropoda</taxon>
        <taxon>Chelicerata</taxon>
        <taxon>Arachnida</taxon>
        <taxon>Acari</taxon>
        <taxon>Acariformes</taxon>
        <taxon>Sarcoptiformes</taxon>
        <taxon>Astigmata</taxon>
        <taxon>Psoroptidia</taxon>
        <taxon>Analgoidea</taxon>
        <taxon>Pyroglyphidae</taxon>
        <taxon>Pyroglyphinae</taxon>
        <taxon>Euroglyphus</taxon>
    </lineage>
</organism>
<dbReference type="InterPro" id="IPR001314">
    <property type="entry name" value="Peptidase_S1A"/>
</dbReference>
<dbReference type="InterPro" id="IPR043504">
    <property type="entry name" value="Peptidase_S1_PA_chymotrypsin"/>
</dbReference>
<dbReference type="EMBL" id="MUJZ01015542">
    <property type="protein sequence ID" value="OTF81036.1"/>
    <property type="molecule type" value="Genomic_DNA"/>
</dbReference>
<dbReference type="PROSITE" id="PS00134">
    <property type="entry name" value="TRYPSIN_HIS"/>
    <property type="match status" value="1"/>
</dbReference>
<evidence type="ECO:0000256" key="1">
    <source>
        <dbReference type="SAM" id="MobiDB-lite"/>
    </source>
</evidence>
<sequence length="378" mass="43039">MNILFVLLFFITTSSSSVIIIGNEQQQINDTNTNVEKIYRTKRVVGGEPTPIEAFPWSVIVVNKGRCGGVLIHPQWILTAGHCIVNSNPVIFFGLDQLSMATKSVRRNVIEIYKPTRHLFTTADLALLKLSYPVVISSRSHPIRMNQERKTTLMGFEGKMAGFGRNILRNERLLAGYFYLQPVFMFSSKDIIGARSRSHSPCYGDSGSGLIIERNGRPYLVGITSSIVAASCEPNNVALFTDVSFYYNWIIEKMGDDYEQQQRQRQQSQYDDDFYNEIYNENFENNDDDGHGFIRPPFQPSPPAPPQSPTDRSENCWPNIFIPWFNYKMMLCNSWLGFVPHHNDDDTKSINSTTTAIFGKNETMIINQYHNDSAIIIT</sequence>
<dbReference type="InterPro" id="IPR051333">
    <property type="entry name" value="CLIP_Serine_Protease"/>
</dbReference>
<dbReference type="SUPFAM" id="SSF50494">
    <property type="entry name" value="Trypsin-like serine proteases"/>
    <property type="match status" value="1"/>
</dbReference>
<dbReference type="AlphaFoldDB" id="A0A1Y3BN58"/>
<dbReference type="Proteomes" id="UP000194236">
    <property type="component" value="Unassembled WGS sequence"/>
</dbReference>
<comment type="caution">
    <text evidence="4">The sequence shown here is derived from an EMBL/GenBank/DDBJ whole genome shotgun (WGS) entry which is preliminary data.</text>
</comment>
<reference evidence="4 5" key="1">
    <citation type="submission" date="2017-03" db="EMBL/GenBank/DDBJ databases">
        <title>Genome Survey of Euroglyphus maynei.</title>
        <authorList>
            <person name="Arlian L.G."/>
            <person name="Morgan M.S."/>
            <person name="Rider S.D."/>
        </authorList>
    </citation>
    <scope>NUCLEOTIDE SEQUENCE [LARGE SCALE GENOMIC DNA]</scope>
    <source>
        <strain evidence="4">Arlian Lab</strain>
        <tissue evidence="4">Whole body</tissue>
    </source>
</reference>
<evidence type="ECO:0000313" key="5">
    <source>
        <dbReference type="Proteomes" id="UP000194236"/>
    </source>
</evidence>
<keyword evidence="2" id="KW-0732">Signal</keyword>
<accession>A0A1Y3BN58</accession>
<feature type="compositionally biased region" description="Pro residues" evidence="1">
    <location>
        <begin position="297"/>
        <end position="308"/>
    </location>
</feature>
<name>A0A1Y3BN58_EURMA</name>
<dbReference type="GO" id="GO:0006508">
    <property type="term" value="P:proteolysis"/>
    <property type="evidence" value="ECO:0007669"/>
    <property type="project" value="UniProtKB-KW"/>
</dbReference>
<dbReference type="Gene3D" id="2.40.10.10">
    <property type="entry name" value="Trypsin-like serine proteases"/>
    <property type="match status" value="1"/>
</dbReference>
<dbReference type="InterPro" id="IPR001254">
    <property type="entry name" value="Trypsin_dom"/>
</dbReference>
<dbReference type="CDD" id="cd00190">
    <property type="entry name" value="Tryp_SPc"/>
    <property type="match status" value="1"/>
</dbReference>
<dbReference type="PANTHER" id="PTHR24260:SF136">
    <property type="entry name" value="GH08193P-RELATED"/>
    <property type="match status" value="1"/>
</dbReference>
<evidence type="ECO:0000313" key="4">
    <source>
        <dbReference type="EMBL" id="OTF81036.1"/>
    </source>
</evidence>
<feature type="domain" description="Peptidase S1" evidence="3">
    <location>
        <begin position="44"/>
        <end position="255"/>
    </location>
</feature>
<dbReference type="PRINTS" id="PR00722">
    <property type="entry name" value="CHYMOTRYPSIN"/>
</dbReference>
<dbReference type="GO" id="GO:0004252">
    <property type="term" value="F:serine-type endopeptidase activity"/>
    <property type="evidence" value="ECO:0007669"/>
    <property type="project" value="InterPro"/>
</dbReference>
<dbReference type="PROSITE" id="PS50240">
    <property type="entry name" value="TRYPSIN_DOM"/>
    <property type="match status" value="1"/>
</dbReference>
<proteinExistence type="predicted"/>
<dbReference type="PANTHER" id="PTHR24260">
    <property type="match status" value="1"/>
</dbReference>
<feature type="signal peptide" evidence="2">
    <location>
        <begin position="1"/>
        <end position="16"/>
    </location>
</feature>
<keyword evidence="4" id="KW-0645">Protease</keyword>
<evidence type="ECO:0000256" key="2">
    <source>
        <dbReference type="SAM" id="SignalP"/>
    </source>
</evidence>
<dbReference type="InterPro" id="IPR018114">
    <property type="entry name" value="TRYPSIN_HIS"/>
</dbReference>
<feature type="region of interest" description="Disordered" evidence="1">
    <location>
        <begin position="289"/>
        <end position="312"/>
    </location>
</feature>
<keyword evidence="5" id="KW-1185">Reference proteome</keyword>
<evidence type="ECO:0000259" key="3">
    <source>
        <dbReference type="PROSITE" id="PS50240"/>
    </source>
</evidence>
<dbReference type="SMART" id="SM00020">
    <property type="entry name" value="Tryp_SPc"/>
    <property type="match status" value="1"/>
</dbReference>
<dbReference type="OrthoDB" id="6515605at2759"/>